<evidence type="ECO:0000313" key="12">
    <source>
        <dbReference type="Proteomes" id="UP000274504"/>
    </source>
</evidence>
<evidence type="ECO:0000256" key="2">
    <source>
        <dbReference type="ARBA" id="ARBA00008496"/>
    </source>
</evidence>
<dbReference type="GO" id="GO:0017178">
    <property type="term" value="F:diphthine-ammonia ligase activity"/>
    <property type="evidence" value="ECO:0007669"/>
    <property type="project" value="UniProtKB-EC"/>
</dbReference>
<dbReference type="Gene3D" id="3.30.1330.40">
    <property type="entry name" value="RutC-like"/>
    <property type="match status" value="1"/>
</dbReference>
<evidence type="ECO:0000256" key="9">
    <source>
        <dbReference type="ARBA" id="ARBA00048108"/>
    </source>
</evidence>
<sequence>MFKAVALVSGGKDSVFSILECISQGHEVVALVNMQPPEAKNESKEIDSYMYQSVGAECVKYLADALNLPLYQAKIERTARCRSMKYEVCAEDEVEDLYDLLYTVKEKHSEANAITSGAILSNYQRERVENICQRLSWNSLAYLWRQNQKELLLDMIAAGVLAQIVKIASYGLDVKRDLGSWISDFMPRAFQLADDRECLLNPCGEGGEYETFTFDCPIFHKRIVASEPPRVVIHSSDPFSTVAYLHYSGLRLEDKNGILKSKEDLLNIERPIFVGGNLEIRRPFISNEKRCEKLPVSVGEEIFRDISATPNGELEASDISMLLGTFVLIGNSIGQEYESVHETILHAFSSMKTTITCKNSSVDDVLHCIMTINLKISDESIRETVKYGFKNLFITRLNSLPSFFCVSSSLTQDTLALFRDYDAYTEVAKGTQVVVSIACILASPETRSTANVETMRVRSFSHWAPAIPLTHYHSQAVKYASQDCFFSGVIGVMPETGEFPSMSEVVSGGLPLHVEQQCWLALRHAHRLIMTGSPLRGISLTNIVEGLTKSTEDIADVSTSLAHRLSGFILFLHSLLLLLVVYATSMETLQRAKEQFHNTVCKALSEWKKAEQCFCHTRMVWVVAINLPDGAAVQWQFATSKRICSQDDYRSVVLGKEASSKLDVGCNHLFLVKTDVFPPLDTEGMIIPVERFLEENMELAYSTMLTPVLHRIGLVLPAVFTHTLRSATHRPPSARSIAPLPPCDDTDSLIGAANDGFNSPDPSKYCQNLGVEGTVTILRNWLATLDVDQHYPSLPEANNLAALVSHNDCLQKLVSLGADLSKMESQPGVANLLIKTDFETAISPKLWLLTDFGFELPQSARVITCIPKSIVKSSVEELASKLRYFTDRQFPSDVVVHMLSDQPTIFAMTSCEVDRKLASLMVTFSLKADQVRHIAGGAPKCIVQPISSTKDVFVVLTKMLGFPLAQTRDMLMAFPRLILSSKF</sequence>
<dbReference type="Gene3D" id="3.40.50.620">
    <property type="entry name" value="HUPs"/>
    <property type="match status" value="1"/>
</dbReference>
<protein>
    <recommendedName>
        <fullName evidence="4">Diphthine--ammonia ligase</fullName>
        <ecNumber evidence="3">6.3.1.14</ecNumber>
    </recommendedName>
    <alternativeName>
        <fullName evidence="6">ATP-binding domain-containing protein 4</fullName>
    </alternativeName>
    <alternativeName>
        <fullName evidence="5">Diphthamide synthase</fullName>
    </alternativeName>
    <alternativeName>
        <fullName evidence="7">Diphthamide synthetase</fullName>
    </alternativeName>
    <alternativeName>
        <fullName evidence="8">Protein DPH6 homolog</fullName>
    </alternativeName>
</protein>
<evidence type="ECO:0000256" key="3">
    <source>
        <dbReference type="ARBA" id="ARBA00012089"/>
    </source>
</evidence>
<evidence type="ECO:0000313" key="11">
    <source>
        <dbReference type="EMBL" id="VDL62294.1"/>
    </source>
</evidence>
<evidence type="ECO:0000256" key="1">
    <source>
        <dbReference type="ARBA" id="ARBA00005156"/>
    </source>
</evidence>
<evidence type="ECO:0000259" key="10">
    <source>
        <dbReference type="Pfam" id="PF01902"/>
    </source>
</evidence>
<evidence type="ECO:0000256" key="5">
    <source>
        <dbReference type="ARBA" id="ARBA00029814"/>
    </source>
</evidence>
<reference evidence="11 12" key="2">
    <citation type="submission" date="2018-11" db="EMBL/GenBank/DDBJ databases">
        <authorList>
            <consortium name="Pathogen Informatics"/>
        </authorList>
    </citation>
    <scope>NUCLEOTIDE SEQUENCE [LARGE SCALE GENOMIC DNA]</scope>
</reference>
<dbReference type="InterPro" id="IPR002761">
    <property type="entry name" value="Diphthami_syn_dom"/>
</dbReference>
<dbReference type="AlphaFoldDB" id="A0A0R3SW57"/>
<dbReference type="NCBIfam" id="TIGR00290">
    <property type="entry name" value="MJ0570_dom"/>
    <property type="match status" value="1"/>
</dbReference>
<organism evidence="13">
    <name type="scientific">Hymenolepis diminuta</name>
    <name type="common">Rat tapeworm</name>
    <dbReference type="NCBI Taxonomy" id="6216"/>
    <lineage>
        <taxon>Eukaryota</taxon>
        <taxon>Metazoa</taxon>
        <taxon>Spiralia</taxon>
        <taxon>Lophotrochozoa</taxon>
        <taxon>Platyhelminthes</taxon>
        <taxon>Cestoda</taxon>
        <taxon>Eucestoda</taxon>
        <taxon>Cyclophyllidea</taxon>
        <taxon>Hymenolepididae</taxon>
        <taxon>Hymenolepis</taxon>
    </lineage>
</organism>
<evidence type="ECO:0000313" key="13">
    <source>
        <dbReference type="WBParaSite" id="HDID_0000987701-mRNA-1"/>
    </source>
</evidence>
<dbReference type="Gene3D" id="1.25.70.10">
    <property type="entry name" value="Transcription termination factor 3, mitochondrial"/>
    <property type="match status" value="1"/>
</dbReference>
<evidence type="ECO:0000256" key="7">
    <source>
        <dbReference type="ARBA" id="ARBA00031552"/>
    </source>
</evidence>
<dbReference type="PANTHER" id="PTHR12196">
    <property type="entry name" value="DOMAIN OF UNKNOWN FUNCTION 71 DUF71 -CONTAINING PROTEIN"/>
    <property type="match status" value="1"/>
</dbReference>
<gene>
    <name evidence="11" type="ORF">HDID_LOCUS9875</name>
</gene>
<dbReference type="OrthoDB" id="686384at2759"/>
<dbReference type="PANTHER" id="PTHR12196:SF2">
    <property type="entry name" value="DIPHTHINE--AMMONIA LIGASE"/>
    <property type="match status" value="1"/>
</dbReference>
<comment type="similarity">
    <text evidence="2">Belongs to the Diphthine--ammonia ligase family.</text>
</comment>
<dbReference type="EC" id="6.3.1.14" evidence="3"/>
<accession>A0A0R3SW57</accession>
<dbReference type="GO" id="GO:0017183">
    <property type="term" value="P:protein histidyl modification to diphthamide"/>
    <property type="evidence" value="ECO:0007669"/>
    <property type="project" value="UniProtKB-UniPathway"/>
</dbReference>
<feature type="domain" description="Diphthamide synthase" evidence="10">
    <location>
        <begin position="3"/>
        <end position="224"/>
    </location>
</feature>
<dbReference type="InterPro" id="IPR035959">
    <property type="entry name" value="RutC-like_sf"/>
</dbReference>
<dbReference type="InterPro" id="IPR030662">
    <property type="entry name" value="DPH6/MJ0570"/>
</dbReference>
<dbReference type="InterPro" id="IPR014729">
    <property type="entry name" value="Rossmann-like_a/b/a_fold"/>
</dbReference>
<proteinExistence type="inferred from homology"/>
<name>A0A0R3SW57_HYMDI</name>
<evidence type="ECO:0000256" key="8">
    <source>
        <dbReference type="ARBA" id="ARBA00032849"/>
    </source>
</evidence>
<dbReference type="WBParaSite" id="HDID_0000987701-mRNA-1">
    <property type="protein sequence ID" value="HDID_0000987701-mRNA-1"/>
    <property type="gene ID" value="HDID_0000987701"/>
</dbReference>
<evidence type="ECO:0000256" key="6">
    <source>
        <dbReference type="ARBA" id="ARBA00031202"/>
    </source>
</evidence>
<dbReference type="CDD" id="cd01994">
    <property type="entry name" value="AANH_PF0828-like"/>
    <property type="match status" value="1"/>
</dbReference>
<dbReference type="SUPFAM" id="SSF52402">
    <property type="entry name" value="Adenine nucleotide alpha hydrolases-like"/>
    <property type="match status" value="1"/>
</dbReference>
<comment type="pathway">
    <text evidence="1">Protein modification; peptidyl-diphthamide biosynthesis.</text>
</comment>
<dbReference type="InterPro" id="IPR038538">
    <property type="entry name" value="MTERF_sf"/>
</dbReference>
<reference evidence="13" key="1">
    <citation type="submission" date="2017-02" db="UniProtKB">
        <authorList>
            <consortium name="WormBaseParasite"/>
        </authorList>
    </citation>
    <scope>IDENTIFICATION</scope>
</reference>
<dbReference type="STRING" id="6216.A0A0R3SW57"/>
<evidence type="ECO:0000256" key="4">
    <source>
        <dbReference type="ARBA" id="ARBA00018426"/>
    </source>
</evidence>
<dbReference type="Pfam" id="PF01902">
    <property type="entry name" value="Diphthami_syn_2"/>
    <property type="match status" value="1"/>
</dbReference>
<dbReference type="Gene3D" id="3.90.1490.10">
    <property type="entry name" value="putative n-type atp pyrophosphatase, domain 2"/>
    <property type="match status" value="1"/>
</dbReference>
<dbReference type="Proteomes" id="UP000274504">
    <property type="component" value="Unassembled WGS sequence"/>
</dbReference>
<dbReference type="EMBL" id="UYSG01011429">
    <property type="protein sequence ID" value="VDL62294.1"/>
    <property type="molecule type" value="Genomic_DNA"/>
</dbReference>
<comment type="catalytic activity">
    <reaction evidence="9">
        <text>diphthine-[translation elongation factor 2] + NH4(+) + ATP = diphthamide-[translation elongation factor 2] + AMP + diphosphate + H(+)</text>
        <dbReference type="Rhea" id="RHEA:19753"/>
        <dbReference type="Rhea" id="RHEA-COMP:10172"/>
        <dbReference type="Rhea" id="RHEA-COMP:10174"/>
        <dbReference type="ChEBI" id="CHEBI:15378"/>
        <dbReference type="ChEBI" id="CHEBI:16692"/>
        <dbReference type="ChEBI" id="CHEBI:28938"/>
        <dbReference type="ChEBI" id="CHEBI:30616"/>
        <dbReference type="ChEBI" id="CHEBI:33019"/>
        <dbReference type="ChEBI" id="CHEBI:82696"/>
        <dbReference type="ChEBI" id="CHEBI:456215"/>
        <dbReference type="EC" id="6.3.1.14"/>
    </reaction>
</comment>
<dbReference type="UniPathway" id="UPA00559"/>
<dbReference type="FunFam" id="3.40.50.620:FF:000145">
    <property type="entry name" value="ATP-binding domain containing protein"/>
    <property type="match status" value="1"/>
</dbReference>